<dbReference type="RefSeq" id="WP_378929391.1">
    <property type="nucleotide sequence ID" value="NZ_JBHLVO010000001.1"/>
</dbReference>
<proteinExistence type="predicted"/>
<evidence type="ECO:0000313" key="1">
    <source>
        <dbReference type="EMBL" id="MFC0269957.1"/>
    </source>
</evidence>
<dbReference type="Proteomes" id="UP001589854">
    <property type="component" value="Unassembled WGS sequence"/>
</dbReference>
<evidence type="ECO:0008006" key="3">
    <source>
        <dbReference type="Google" id="ProtNLM"/>
    </source>
</evidence>
<name>A0ABV6G8F3_9BACI</name>
<dbReference type="InterPro" id="IPR058930">
    <property type="entry name" value="YwzD"/>
</dbReference>
<protein>
    <recommendedName>
        <fullName evidence="3">Sporulation histidine kinase inhibitor Sda</fullName>
    </recommendedName>
</protein>
<sequence length="48" mass="5560">MNISAKLTEQKLEEILINSYKMGQEKEDLRVSELVEDIKRQVILALKA</sequence>
<keyword evidence="2" id="KW-1185">Reference proteome</keyword>
<dbReference type="Pfam" id="PF26162">
    <property type="entry name" value="YwzD"/>
    <property type="match status" value="1"/>
</dbReference>
<gene>
    <name evidence="1" type="ORF">ACFFIX_00600</name>
</gene>
<comment type="caution">
    <text evidence="1">The sequence shown here is derived from an EMBL/GenBank/DDBJ whole genome shotgun (WGS) entry which is preliminary data.</text>
</comment>
<reference evidence="1 2" key="1">
    <citation type="submission" date="2024-09" db="EMBL/GenBank/DDBJ databases">
        <authorList>
            <person name="Sun Q."/>
            <person name="Mori K."/>
        </authorList>
    </citation>
    <scope>NUCLEOTIDE SEQUENCE [LARGE SCALE GENOMIC DNA]</scope>
    <source>
        <strain evidence="1 2">CCM 7228</strain>
    </source>
</reference>
<evidence type="ECO:0000313" key="2">
    <source>
        <dbReference type="Proteomes" id="UP001589854"/>
    </source>
</evidence>
<accession>A0ABV6G8F3</accession>
<organism evidence="1 2">
    <name type="scientific">Metabacillus herbersteinensis</name>
    <dbReference type="NCBI Taxonomy" id="283816"/>
    <lineage>
        <taxon>Bacteria</taxon>
        <taxon>Bacillati</taxon>
        <taxon>Bacillota</taxon>
        <taxon>Bacilli</taxon>
        <taxon>Bacillales</taxon>
        <taxon>Bacillaceae</taxon>
        <taxon>Metabacillus</taxon>
    </lineage>
</organism>
<dbReference type="EMBL" id="JBHLVO010000001">
    <property type="protein sequence ID" value="MFC0269957.1"/>
    <property type="molecule type" value="Genomic_DNA"/>
</dbReference>